<protein>
    <submittedName>
        <fullName evidence="1">Uncharacterized protein</fullName>
    </submittedName>
</protein>
<evidence type="ECO:0000313" key="2">
    <source>
        <dbReference type="Proteomes" id="UP000182888"/>
    </source>
</evidence>
<organism evidence="1 2">
    <name type="scientific">Mesorhizobium plurifarium</name>
    <dbReference type="NCBI Taxonomy" id="69974"/>
    <lineage>
        <taxon>Bacteria</taxon>
        <taxon>Pseudomonadati</taxon>
        <taxon>Pseudomonadota</taxon>
        <taxon>Alphaproteobacteria</taxon>
        <taxon>Hyphomicrobiales</taxon>
        <taxon>Phyllobacteriaceae</taxon>
        <taxon>Mesorhizobium</taxon>
    </lineage>
</organism>
<name>A0A0K2W2F7_MESPL</name>
<gene>
    <name evidence="1" type="ORF">MPL1032_30001</name>
</gene>
<dbReference type="EMBL" id="CCND01000023">
    <property type="protein sequence ID" value="CDX59995.1"/>
    <property type="molecule type" value="Genomic_DNA"/>
</dbReference>
<proteinExistence type="predicted"/>
<evidence type="ECO:0000313" key="1">
    <source>
        <dbReference type="EMBL" id="CDX59995.1"/>
    </source>
</evidence>
<sequence>MRHSRTNGYVTVPKVDFLCHLTLPFSPVNQSHD</sequence>
<dbReference type="Proteomes" id="UP000182888">
    <property type="component" value="Unassembled WGS sequence"/>
</dbReference>
<reference evidence="2" key="1">
    <citation type="submission" date="2014-08" db="EMBL/GenBank/DDBJ databases">
        <authorList>
            <person name="Edwards T."/>
        </authorList>
    </citation>
    <scope>NUCLEOTIDE SEQUENCE [LARGE SCALE GENOMIC DNA]</scope>
</reference>
<accession>A0A0K2W2F7</accession>
<dbReference type="AlphaFoldDB" id="A0A0K2W2F7"/>